<feature type="domain" description="Mannose-6-phosphate isomerase type II C-terminal" evidence="1">
    <location>
        <begin position="26"/>
        <end position="136"/>
    </location>
</feature>
<dbReference type="Proteomes" id="UP000595362">
    <property type="component" value="Chromosome"/>
</dbReference>
<dbReference type="GO" id="GO:0009298">
    <property type="term" value="P:GDP-mannose biosynthetic process"/>
    <property type="evidence" value="ECO:0007669"/>
    <property type="project" value="TreeGrafter"/>
</dbReference>
<reference evidence="2 3" key="1">
    <citation type="submission" date="2020-07" db="EMBL/GenBank/DDBJ databases">
        <title>Huge and variable diversity of episymbiotic CPR bacteria and DPANN archaea in groundwater ecosystems.</title>
        <authorList>
            <person name="He C.Y."/>
            <person name="Keren R."/>
            <person name="Whittaker M."/>
            <person name="Farag I.F."/>
            <person name="Doudna J."/>
            <person name="Cate J.H.D."/>
            <person name="Banfield J.F."/>
        </authorList>
    </citation>
    <scope>NUCLEOTIDE SEQUENCE [LARGE SCALE GENOMIC DNA]</scope>
    <source>
        <strain evidence="2">NC_groundwater_70_Ag_B-0.1um_54_66</strain>
    </source>
</reference>
<gene>
    <name evidence="2" type="ORF">HYS17_10725</name>
</gene>
<dbReference type="InterPro" id="IPR011051">
    <property type="entry name" value="RmlC_Cupin_sf"/>
</dbReference>
<protein>
    <submittedName>
        <fullName evidence="2">Phosphomannose isomerase type II C-terminal cupin domain</fullName>
    </submittedName>
</protein>
<dbReference type="SUPFAM" id="SSF51182">
    <property type="entry name" value="RmlC-like cupins"/>
    <property type="match status" value="1"/>
</dbReference>
<dbReference type="GO" id="GO:0005976">
    <property type="term" value="P:polysaccharide metabolic process"/>
    <property type="evidence" value="ECO:0007669"/>
    <property type="project" value="InterPro"/>
</dbReference>
<name>A0A7T5UHT6_9BACT</name>
<organism evidence="2 3">
    <name type="scientific">Micavibrio aeruginosavorus</name>
    <dbReference type="NCBI Taxonomy" id="349221"/>
    <lineage>
        <taxon>Bacteria</taxon>
        <taxon>Pseudomonadati</taxon>
        <taxon>Bdellovibrionota</taxon>
        <taxon>Bdellovibrionia</taxon>
        <taxon>Bdellovibrionales</taxon>
        <taxon>Pseudobdellovibrionaceae</taxon>
        <taxon>Micavibrio</taxon>
    </lineage>
</organism>
<dbReference type="PANTHER" id="PTHR46390:SF1">
    <property type="entry name" value="MANNOSE-1-PHOSPHATE GUANYLYLTRANSFERASE"/>
    <property type="match status" value="1"/>
</dbReference>
<dbReference type="Pfam" id="PF01050">
    <property type="entry name" value="MannoseP_isomer"/>
    <property type="match status" value="1"/>
</dbReference>
<evidence type="ECO:0000259" key="1">
    <source>
        <dbReference type="Pfam" id="PF01050"/>
    </source>
</evidence>
<dbReference type="EMBL" id="CP066681">
    <property type="protein sequence ID" value="QQG35958.1"/>
    <property type="molecule type" value="Genomic_DNA"/>
</dbReference>
<dbReference type="InterPro" id="IPR001538">
    <property type="entry name" value="Man6P_isomerase-2_C"/>
</dbReference>
<dbReference type="InterPro" id="IPR051161">
    <property type="entry name" value="Mannose-6P_isomerase_type2"/>
</dbReference>
<dbReference type="InterPro" id="IPR014710">
    <property type="entry name" value="RmlC-like_jellyroll"/>
</dbReference>
<evidence type="ECO:0000313" key="2">
    <source>
        <dbReference type="EMBL" id="QQG35958.1"/>
    </source>
</evidence>
<proteinExistence type="predicted"/>
<accession>A0A7T5UHT6</accession>
<dbReference type="PANTHER" id="PTHR46390">
    <property type="entry name" value="MANNOSE-1-PHOSPHATE GUANYLYLTRANSFERASE"/>
    <property type="match status" value="1"/>
</dbReference>
<dbReference type="AlphaFoldDB" id="A0A7T5UHT6"/>
<keyword evidence="2" id="KW-0413">Isomerase</keyword>
<sequence length="176" mass="19156">MSSGFNSVKTAAPKKGYQVGESDYSRGWGGYEVTNVVYEDNDPSKDCLVCEKDITVNPAQALSLQSHDQRRELWTVKKGTLTVVLDGQKLTLNPGEDVRIPVGGIHCMANLGSEPCVVHEVQEGICDEDDIHRFKDMYGRPAEKSDAANVISSLKVYDEILQKIGYSPAAAPGAKP</sequence>
<dbReference type="GO" id="GO:0016853">
    <property type="term" value="F:isomerase activity"/>
    <property type="evidence" value="ECO:0007669"/>
    <property type="project" value="UniProtKB-KW"/>
</dbReference>
<evidence type="ECO:0000313" key="3">
    <source>
        <dbReference type="Proteomes" id="UP000595362"/>
    </source>
</evidence>
<dbReference type="GO" id="GO:0004475">
    <property type="term" value="F:mannose-1-phosphate guanylyltransferase (GTP) activity"/>
    <property type="evidence" value="ECO:0007669"/>
    <property type="project" value="TreeGrafter"/>
</dbReference>
<dbReference type="CDD" id="cd02213">
    <property type="entry name" value="cupin_PMI_typeII_C"/>
    <property type="match status" value="1"/>
</dbReference>
<dbReference type="Gene3D" id="2.60.120.10">
    <property type="entry name" value="Jelly Rolls"/>
    <property type="match status" value="1"/>
</dbReference>